<dbReference type="GO" id="GO:0008886">
    <property type="term" value="F:glyceraldehyde-3-phosphate dehydrogenase (NADP+) (non-phosphorylating) activity"/>
    <property type="evidence" value="ECO:0007669"/>
    <property type="project" value="UniProtKB-EC"/>
</dbReference>
<feature type="active site" evidence="9">
    <location>
        <position position="276"/>
    </location>
</feature>
<evidence type="ECO:0000256" key="1">
    <source>
        <dbReference type="ARBA" id="ARBA00009986"/>
    </source>
</evidence>
<dbReference type="Proteomes" id="UP000324585">
    <property type="component" value="Unassembled WGS sequence"/>
</dbReference>
<gene>
    <name evidence="12" type="ORF">FVE85_7653</name>
</gene>
<evidence type="ECO:0000256" key="5">
    <source>
        <dbReference type="ARBA" id="ARBA00042470"/>
    </source>
</evidence>
<dbReference type="OrthoDB" id="310895at2759"/>
<accession>A0A5J4ZAF9</accession>
<dbReference type="InterPro" id="IPR051020">
    <property type="entry name" value="ALDH-related_metabolic_enz"/>
</dbReference>
<dbReference type="PANTHER" id="PTHR42991:SF1">
    <property type="entry name" value="ALDEHYDE DEHYDROGENASE"/>
    <property type="match status" value="1"/>
</dbReference>
<dbReference type="Pfam" id="PF00171">
    <property type="entry name" value="Aldedh"/>
    <property type="match status" value="1"/>
</dbReference>
<dbReference type="InterPro" id="IPR029510">
    <property type="entry name" value="Ald_DH_CS_GLU"/>
</dbReference>
<comment type="catalytic activity">
    <reaction evidence="8">
        <text>D-glyceraldehyde 3-phosphate + NADP(+) + H2O = (2R)-3-phosphoglycerate + NADPH + 2 H(+)</text>
        <dbReference type="Rhea" id="RHEA:14669"/>
        <dbReference type="ChEBI" id="CHEBI:15377"/>
        <dbReference type="ChEBI" id="CHEBI:15378"/>
        <dbReference type="ChEBI" id="CHEBI:57783"/>
        <dbReference type="ChEBI" id="CHEBI:58272"/>
        <dbReference type="ChEBI" id="CHEBI:58349"/>
        <dbReference type="ChEBI" id="CHEBI:59776"/>
        <dbReference type="EC" id="1.2.1.9"/>
    </reaction>
</comment>
<dbReference type="AlphaFoldDB" id="A0A5J4ZAF9"/>
<dbReference type="InterPro" id="IPR015590">
    <property type="entry name" value="Aldehyde_DH_dom"/>
</dbReference>
<dbReference type="Gene3D" id="3.40.309.10">
    <property type="entry name" value="Aldehyde Dehydrogenase, Chain A, domain 2"/>
    <property type="match status" value="1"/>
</dbReference>
<evidence type="ECO:0000256" key="10">
    <source>
        <dbReference type="RuleBase" id="RU003345"/>
    </source>
</evidence>
<dbReference type="EC" id="1.2.1.9" evidence="3"/>
<name>A0A5J4ZAF9_PORPP</name>
<comment type="similarity">
    <text evidence="1 10">Belongs to the aldehyde dehydrogenase family.</text>
</comment>
<organism evidence="12 13">
    <name type="scientific">Porphyridium purpureum</name>
    <name type="common">Red alga</name>
    <name type="synonym">Porphyridium cruentum</name>
    <dbReference type="NCBI Taxonomy" id="35688"/>
    <lineage>
        <taxon>Eukaryota</taxon>
        <taxon>Rhodophyta</taxon>
        <taxon>Bangiophyceae</taxon>
        <taxon>Porphyridiales</taxon>
        <taxon>Porphyridiaceae</taxon>
        <taxon>Porphyridium</taxon>
    </lineage>
</organism>
<dbReference type="SUPFAM" id="SSF53720">
    <property type="entry name" value="ALDH-like"/>
    <property type="match status" value="1"/>
</dbReference>
<dbReference type="InterPro" id="IPR016161">
    <property type="entry name" value="Ald_DH/histidinol_DH"/>
</dbReference>
<evidence type="ECO:0000256" key="9">
    <source>
        <dbReference type="PROSITE-ProRule" id="PRU10007"/>
    </source>
</evidence>
<evidence type="ECO:0000259" key="11">
    <source>
        <dbReference type="Pfam" id="PF00171"/>
    </source>
</evidence>
<evidence type="ECO:0000256" key="4">
    <source>
        <dbReference type="ARBA" id="ARBA00040853"/>
    </source>
</evidence>
<protein>
    <recommendedName>
        <fullName evidence="4">NADP-dependent glyceraldehyde-3-phosphate dehydrogenase</fullName>
        <ecNumber evidence="3">1.2.1.9</ecNumber>
    </recommendedName>
    <alternativeName>
        <fullName evidence="5">Glyceraldehyde-3-phosphate dehydrogenase [NADP(+)]</fullName>
    </alternativeName>
    <alternativeName>
        <fullName evidence="6">Non-phosphorylating glyceraldehyde 3-phosphate dehydrogenase</fullName>
    </alternativeName>
    <alternativeName>
        <fullName evidence="7">Triosephosphate dehydrogenase</fullName>
    </alternativeName>
</protein>
<dbReference type="PANTHER" id="PTHR42991">
    <property type="entry name" value="ALDEHYDE DEHYDROGENASE"/>
    <property type="match status" value="1"/>
</dbReference>
<reference evidence="13" key="1">
    <citation type="journal article" date="2019" name="Nat. Commun.">
        <title>Expansion of phycobilisome linker gene families in mesophilic red algae.</title>
        <authorList>
            <person name="Lee J."/>
            <person name="Kim D."/>
            <person name="Bhattacharya D."/>
            <person name="Yoon H.S."/>
        </authorList>
    </citation>
    <scope>NUCLEOTIDE SEQUENCE [LARGE SCALE GENOMIC DNA]</scope>
    <source>
        <strain evidence="13">CCMP 1328</strain>
    </source>
</reference>
<evidence type="ECO:0000313" key="13">
    <source>
        <dbReference type="Proteomes" id="UP000324585"/>
    </source>
</evidence>
<dbReference type="PROSITE" id="PS00687">
    <property type="entry name" value="ALDEHYDE_DEHYDR_GLU"/>
    <property type="match status" value="1"/>
</dbReference>
<evidence type="ECO:0000256" key="7">
    <source>
        <dbReference type="ARBA" id="ARBA00043052"/>
    </source>
</evidence>
<sequence>MGAHKWLDAARDVDGTGEYYALIAGKYIKASSGQTIPAYKPQEPEAVASLVQACSAAEIDAAFAAATAAQKKWRCVPLWKRGVILKNAAQYLRAAADEIAPVITAEVSKSIKAARDEVIRTVDLLEYTAEEAIRVLSVGEMVTSDAFPHNGRNKLSLVQRVPLGTITCIPPFNYPINLAGSKIGPALAAGNAAMVKPPSSGAASTASLCAAVHQALVDEFGPDSDILAVMSLVTGRGREIGDLLTTHPSAAATSFTGGSTGISVAKKAGMIPMQMELGGNDPAVVAEDADVALTVSQIVKGAFSYQGQRCTAVKVVFVVESLYDEVVAKVADKVAALTVGRPEDNSDIAAVISKSSADWIQSLFEDAVAKGGNAHAKTPWKRENNLIWPVVIENVSKDATITHEEQFGPILPFVKVASVDEAIELANSCKFGLQASVFTKGAERAIQIADRLEAGTVQINGAPSRGPDNFPFQGTKESGIGSQGVKYSLLAMTKIKSTVINLPEPSYSVA</sequence>
<comment type="caution">
    <text evidence="12">The sequence shown here is derived from an EMBL/GenBank/DDBJ whole genome shotgun (WGS) entry which is preliminary data.</text>
</comment>
<keyword evidence="13" id="KW-1185">Reference proteome</keyword>
<dbReference type="InterPro" id="IPR016160">
    <property type="entry name" value="Ald_DH_CS_CYS"/>
</dbReference>
<keyword evidence="2 10" id="KW-0560">Oxidoreductase</keyword>
<feature type="domain" description="Aldehyde dehydrogenase" evidence="11">
    <location>
        <begin position="28"/>
        <end position="497"/>
    </location>
</feature>
<evidence type="ECO:0000313" key="12">
    <source>
        <dbReference type="EMBL" id="KAA8500068.1"/>
    </source>
</evidence>
<proteinExistence type="inferred from homology"/>
<dbReference type="EMBL" id="VRMN01000001">
    <property type="protein sequence ID" value="KAA8500068.1"/>
    <property type="molecule type" value="Genomic_DNA"/>
</dbReference>
<dbReference type="PROSITE" id="PS00070">
    <property type="entry name" value="ALDEHYDE_DEHYDR_CYS"/>
    <property type="match status" value="1"/>
</dbReference>
<evidence type="ECO:0000256" key="3">
    <source>
        <dbReference type="ARBA" id="ARBA00038980"/>
    </source>
</evidence>
<dbReference type="OMA" id="NLVCRVN"/>
<dbReference type="InterPro" id="IPR016162">
    <property type="entry name" value="Ald_DH_N"/>
</dbReference>
<dbReference type="InterPro" id="IPR016163">
    <property type="entry name" value="Ald_DH_C"/>
</dbReference>
<dbReference type="Gene3D" id="3.40.605.10">
    <property type="entry name" value="Aldehyde Dehydrogenase, Chain A, domain 1"/>
    <property type="match status" value="1"/>
</dbReference>
<evidence type="ECO:0000256" key="2">
    <source>
        <dbReference type="ARBA" id="ARBA00023002"/>
    </source>
</evidence>
<evidence type="ECO:0000256" key="6">
    <source>
        <dbReference type="ARBA" id="ARBA00042646"/>
    </source>
</evidence>
<dbReference type="GO" id="GO:0008911">
    <property type="term" value="F:lactaldehyde dehydrogenase (NAD+) activity"/>
    <property type="evidence" value="ECO:0007669"/>
    <property type="project" value="TreeGrafter"/>
</dbReference>
<evidence type="ECO:0000256" key="8">
    <source>
        <dbReference type="ARBA" id="ARBA00049186"/>
    </source>
</evidence>